<gene>
    <name evidence="2" type="ORF">DSM104329_05066</name>
</gene>
<feature type="transmembrane region" description="Helical" evidence="1">
    <location>
        <begin position="58"/>
        <end position="80"/>
    </location>
</feature>
<protein>
    <recommendedName>
        <fullName evidence="4">DUF1772 domain-containing protein</fullName>
    </recommendedName>
</protein>
<dbReference type="RefSeq" id="WP_259312654.1">
    <property type="nucleotide sequence ID" value="NZ_CP087164.1"/>
</dbReference>
<sequence length="158" mass="16465">MSAPIEVLTVLAAVGCGLMGGVWFAFSGFVMSALARLEPADGIRAMQEINRRALRPPLMLALFGTAAACAALTVHALVTWDAHRSPWLLAAAALYLVGTVGVTRAGNVPLNVKLDRTPAHGPQAGLAWAHYERAWAAFNHVRLATSAGASAALVVALT</sequence>
<dbReference type="EMBL" id="CP087164">
    <property type="protein sequence ID" value="UGS38636.1"/>
    <property type="molecule type" value="Genomic_DNA"/>
</dbReference>
<name>A0A9E6Y2E5_9ACTN</name>
<evidence type="ECO:0000256" key="1">
    <source>
        <dbReference type="SAM" id="Phobius"/>
    </source>
</evidence>
<keyword evidence="1" id="KW-0472">Membrane</keyword>
<organism evidence="2 3">
    <name type="scientific">Capillimicrobium parvum</name>
    <dbReference type="NCBI Taxonomy" id="2884022"/>
    <lineage>
        <taxon>Bacteria</taxon>
        <taxon>Bacillati</taxon>
        <taxon>Actinomycetota</taxon>
        <taxon>Thermoleophilia</taxon>
        <taxon>Solirubrobacterales</taxon>
        <taxon>Capillimicrobiaceae</taxon>
        <taxon>Capillimicrobium</taxon>
    </lineage>
</organism>
<evidence type="ECO:0000313" key="3">
    <source>
        <dbReference type="Proteomes" id="UP001162834"/>
    </source>
</evidence>
<dbReference type="Proteomes" id="UP001162834">
    <property type="component" value="Chromosome"/>
</dbReference>
<reference evidence="2" key="1">
    <citation type="journal article" date="2022" name="Int. J. Syst. Evol. Microbiol.">
        <title>Pseudomonas aegrilactucae sp. nov. and Pseudomonas morbosilactucae sp. nov., pathogens causing bacterial rot of lettuce in Japan.</title>
        <authorList>
            <person name="Sawada H."/>
            <person name="Fujikawa T."/>
            <person name="Satou M."/>
        </authorList>
    </citation>
    <scope>NUCLEOTIDE SEQUENCE</scope>
    <source>
        <strain evidence="2">0166_1</strain>
    </source>
</reference>
<dbReference type="InterPro" id="IPR013901">
    <property type="entry name" value="Anthrone_oxy"/>
</dbReference>
<dbReference type="Pfam" id="PF08592">
    <property type="entry name" value="Anthrone_oxy"/>
    <property type="match status" value="1"/>
</dbReference>
<dbReference type="AlphaFoldDB" id="A0A9E6Y2E5"/>
<dbReference type="KEGG" id="sbae:DSM104329_05066"/>
<keyword evidence="3" id="KW-1185">Reference proteome</keyword>
<evidence type="ECO:0008006" key="4">
    <source>
        <dbReference type="Google" id="ProtNLM"/>
    </source>
</evidence>
<feature type="transmembrane region" description="Helical" evidence="1">
    <location>
        <begin position="12"/>
        <end position="37"/>
    </location>
</feature>
<evidence type="ECO:0000313" key="2">
    <source>
        <dbReference type="EMBL" id="UGS38636.1"/>
    </source>
</evidence>
<keyword evidence="1" id="KW-1133">Transmembrane helix</keyword>
<accession>A0A9E6Y2E5</accession>
<proteinExistence type="predicted"/>
<feature type="transmembrane region" description="Helical" evidence="1">
    <location>
        <begin position="86"/>
        <end position="106"/>
    </location>
</feature>
<keyword evidence="1" id="KW-0812">Transmembrane</keyword>